<dbReference type="GO" id="GO:0046961">
    <property type="term" value="F:proton-transporting ATPase activity, rotational mechanism"/>
    <property type="evidence" value="ECO:0007669"/>
    <property type="project" value="InterPro"/>
</dbReference>
<comment type="similarity">
    <text evidence="1 5">Belongs to the V-ATPase C subunit family.</text>
</comment>
<comment type="subunit">
    <text evidence="5">V-ATPase is a heteromultimeric enzyme composed of a peripheral catalytic V1 complex (components A to H) attached to an integral membrane V0 proton pore complex.</text>
</comment>
<keyword evidence="2 5" id="KW-0813">Transport</keyword>
<dbReference type="PANTHER" id="PTHR10137:SF0">
    <property type="entry name" value="V-TYPE PROTON ATPASE SUBUNIT C"/>
    <property type="match status" value="1"/>
</dbReference>
<reference evidence="6 7" key="1">
    <citation type="submission" date="2011-08" db="EMBL/GenBank/DDBJ databases">
        <authorList>
            <person name="Liu Z.J."/>
            <person name="Shi F.L."/>
            <person name="Lu J.Q."/>
            <person name="Li M."/>
            <person name="Wang Z.L."/>
        </authorList>
    </citation>
    <scope>NUCLEOTIDE SEQUENCE [LARGE SCALE GENOMIC DNA]</scope>
    <source>
        <strain evidence="6 7">USNM 41457</strain>
    </source>
</reference>
<dbReference type="InParanoid" id="J9DKU0"/>
<evidence type="ECO:0000256" key="1">
    <source>
        <dbReference type="ARBA" id="ARBA00006138"/>
    </source>
</evidence>
<organism evidence="6 7">
    <name type="scientific">Edhazardia aedis (strain USNM 41457)</name>
    <name type="common">Microsporidian parasite</name>
    <dbReference type="NCBI Taxonomy" id="1003232"/>
    <lineage>
        <taxon>Eukaryota</taxon>
        <taxon>Fungi</taxon>
        <taxon>Fungi incertae sedis</taxon>
        <taxon>Microsporidia</taxon>
        <taxon>Edhazardia</taxon>
    </lineage>
</organism>
<evidence type="ECO:0000313" key="6">
    <source>
        <dbReference type="EMBL" id="EJW02002.1"/>
    </source>
</evidence>
<evidence type="ECO:0000256" key="4">
    <source>
        <dbReference type="ARBA" id="ARBA00023065"/>
    </source>
</evidence>
<dbReference type="Pfam" id="PF03223">
    <property type="entry name" value="V-ATPase_C"/>
    <property type="match status" value="1"/>
</dbReference>
<dbReference type="STRING" id="1003232.J9DKU0"/>
<keyword evidence="3 5" id="KW-0375">Hydrogen ion transport</keyword>
<evidence type="ECO:0000256" key="5">
    <source>
        <dbReference type="RuleBase" id="RU364010"/>
    </source>
</evidence>
<dbReference type="OMA" id="VMIWIHV"/>
<dbReference type="Gene3D" id="1.20.1460.10">
    <property type="entry name" value="subunit c (vma5p) of the yeast v-atpase, domain 2"/>
    <property type="match status" value="2"/>
</dbReference>
<gene>
    <name evidence="6" type="ORF">EDEG_03544</name>
</gene>
<dbReference type="PANTHER" id="PTHR10137">
    <property type="entry name" value="V-TYPE PROTON ATPASE SUBUNIT C"/>
    <property type="match status" value="1"/>
</dbReference>
<accession>J9DKU0</accession>
<dbReference type="GO" id="GO:0000221">
    <property type="term" value="C:vacuolar proton-transporting V-type ATPase, V1 domain"/>
    <property type="evidence" value="ECO:0007669"/>
    <property type="project" value="TreeGrafter"/>
</dbReference>
<dbReference type="SUPFAM" id="SSF118203">
    <property type="entry name" value="Vacuolar ATP synthase subunit C"/>
    <property type="match status" value="1"/>
</dbReference>
<dbReference type="HOGENOM" id="CLU_789950_0_0_1"/>
<name>J9DKU0_EDHAE</name>
<evidence type="ECO:0000256" key="2">
    <source>
        <dbReference type="ARBA" id="ARBA00022448"/>
    </source>
</evidence>
<evidence type="ECO:0000256" key="3">
    <source>
        <dbReference type="ARBA" id="ARBA00022781"/>
    </source>
</evidence>
<dbReference type="FunCoup" id="J9DKU0">
    <property type="interactions" value="32"/>
</dbReference>
<evidence type="ECO:0000313" key="7">
    <source>
        <dbReference type="Proteomes" id="UP000003163"/>
    </source>
</evidence>
<dbReference type="OrthoDB" id="6605928at2759"/>
<proteinExistence type="inferred from homology"/>
<keyword evidence="4 5" id="KW-0406">Ion transport</keyword>
<sequence length="348" mass="40476">MYIFAGLPIDEKKTEDEIKKNINISKHKVVLKHMPQFSINNFNSLISAIDDLKVVETSITDLFAEYVKYMEKYELKEISSLSLQKLASMIKSFEWNTERYKPSNLEIIVKQIKCDISILSESISKRKREIDSMTKLYENSKKITSGNLQEISILSEEHDFLHEHFIVVPKSKSKDFLESVKTCEFISSEAVDPVLTDENFILYKIMGLRSNRDQIKQIITRMGYFYREGITKEELEKQKSDAELHIKNYHTKCSNLAVFFDTNFNDIFSYFMHVKLLKLYADSIFTYGLGDLCFFAFEDDSKDRLIRLLIKLAKKWNLSDRVNKNSNSADSSAYIIVKNPTAVNDDDS</sequence>
<dbReference type="InterPro" id="IPR004907">
    <property type="entry name" value="ATPase_V1-cplx_csu"/>
</dbReference>
<dbReference type="InterPro" id="IPR036132">
    <property type="entry name" value="Vac_ATP_synth_c_sf"/>
</dbReference>
<dbReference type="AlphaFoldDB" id="J9DKU0"/>
<dbReference type="Proteomes" id="UP000003163">
    <property type="component" value="Unassembled WGS sequence"/>
</dbReference>
<dbReference type="EMBL" id="AFBI03000096">
    <property type="protein sequence ID" value="EJW02002.1"/>
    <property type="molecule type" value="Genomic_DNA"/>
</dbReference>
<comment type="function">
    <text evidence="5">Subunit of the V1 complex of vacuolar(H+)-ATPase (V-ATPase), a multisubunit enzyme composed of a peripheral complex (V1) that hydrolyzes ATP and a membrane integral complex (V0) that translocates protons. V-ATPase is responsible for acidifying and maintaining the pH of intracellular compartments and in some cell types, is targeted to the plasma membrane, where it is responsible for acidifying the extracellular environment. Subunit C is necessary for the assembly of the catalytic sector of the enzyme and is likely to have a specific function in its catalytic activity.</text>
</comment>
<keyword evidence="7" id="KW-1185">Reference proteome</keyword>
<reference evidence="7" key="2">
    <citation type="submission" date="2015-07" db="EMBL/GenBank/DDBJ databases">
        <title>Contrasting host-pathogen interactions and genome evolution in two generalist and specialist microsporidian pathogens of mosquitoes.</title>
        <authorList>
            <consortium name="The Broad Institute Genomics Platform"/>
            <consortium name="The Broad Institute Genome Sequencing Center for Infectious Disease"/>
            <person name="Cuomo C.A."/>
            <person name="Sanscrainte N.D."/>
            <person name="Goldberg J.M."/>
            <person name="Heiman D."/>
            <person name="Young S."/>
            <person name="Zeng Q."/>
            <person name="Becnel J.J."/>
            <person name="Birren B.W."/>
        </authorList>
    </citation>
    <scope>NUCLEOTIDE SEQUENCE [LARGE SCALE GENOMIC DNA]</scope>
    <source>
        <strain evidence="7">USNM 41457</strain>
    </source>
</reference>
<protein>
    <recommendedName>
        <fullName evidence="5">V-type proton ATPase subunit C</fullName>
    </recommendedName>
</protein>
<comment type="caution">
    <text evidence="6">The sequence shown here is derived from an EMBL/GenBank/DDBJ whole genome shotgun (WGS) entry which is preliminary data.</text>
</comment>
<dbReference type="CDD" id="cd14785">
    <property type="entry name" value="V-ATPase_C"/>
    <property type="match status" value="1"/>
</dbReference>
<dbReference type="VEuPathDB" id="MicrosporidiaDB:EDEG_03544"/>